<proteinExistence type="predicted"/>
<organism evidence="2 3">
    <name type="scientific">Rheinheimera tangshanensis</name>
    <dbReference type="NCBI Taxonomy" id="400153"/>
    <lineage>
        <taxon>Bacteria</taxon>
        <taxon>Pseudomonadati</taxon>
        <taxon>Pseudomonadota</taxon>
        <taxon>Gammaproteobacteria</taxon>
        <taxon>Chromatiales</taxon>
        <taxon>Chromatiaceae</taxon>
        <taxon>Rheinheimera</taxon>
    </lineage>
</organism>
<dbReference type="EMBL" id="VRLR01000018">
    <property type="protein sequence ID" value="TXK77683.1"/>
    <property type="molecule type" value="Genomic_DNA"/>
</dbReference>
<name>A0A5C8LNZ1_9GAMM</name>
<evidence type="ECO:0000256" key="1">
    <source>
        <dbReference type="SAM" id="SignalP"/>
    </source>
</evidence>
<dbReference type="AlphaFoldDB" id="A0A5C8LNZ1"/>
<protein>
    <submittedName>
        <fullName evidence="2">Uncharacterized protein</fullName>
    </submittedName>
</protein>
<accession>A0A5C8LNZ1</accession>
<dbReference type="Proteomes" id="UP000321814">
    <property type="component" value="Unassembled WGS sequence"/>
</dbReference>
<dbReference type="OrthoDB" id="5769861at2"/>
<evidence type="ECO:0000313" key="2">
    <source>
        <dbReference type="EMBL" id="TXK77683.1"/>
    </source>
</evidence>
<feature type="chain" id="PRO_5022781929" evidence="1">
    <location>
        <begin position="21"/>
        <end position="115"/>
    </location>
</feature>
<gene>
    <name evidence="2" type="ORF">FU839_17965</name>
</gene>
<dbReference type="PROSITE" id="PS51257">
    <property type="entry name" value="PROKAR_LIPOPROTEIN"/>
    <property type="match status" value="1"/>
</dbReference>
<dbReference type="RefSeq" id="WP_147905488.1">
    <property type="nucleotide sequence ID" value="NZ_BAAAGC010000006.1"/>
</dbReference>
<evidence type="ECO:0000313" key="3">
    <source>
        <dbReference type="Proteomes" id="UP000321814"/>
    </source>
</evidence>
<comment type="caution">
    <text evidence="2">The sequence shown here is derived from an EMBL/GenBank/DDBJ whole genome shotgun (WGS) entry which is preliminary data.</text>
</comment>
<feature type="signal peptide" evidence="1">
    <location>
        <begin position="1"/>
        <end position="20"/>
    </location>
</feature>
<sequence>MKIKASLLITALLASASCFAADTYQVSTSVYSQGKLVASPTMVVEADKMASITMDNGFSYNLTVKPNQDETAGIVAAVTVADSTINPSFTVTYGKEATLEIGAQKLTLMVNKVGS</sequence>
<keyword evidence="3" id="KW-1185">Reference proteome</keyword>
<reference evidence="2 3" key="1">
    <citation type="submission" date="2019-08" db="EMBL/GenBank/DDBJ databases">
        <title>Draft genome analysis of Rheinheimera tangshanensis isolated from the roots of fresh rice plants (Oryza sativa).</title>
        <authorList>
            <person name="Yu Q."/>
            <person name="Qi Y."/>
            <person name="Zhang H."/>
            <person name="Pu J."/>
        </authorList>
    </citation>
    <scope>NUCLEOTIDE SEQUENCE [LARGE SCALE GENOMIC DNA]</scope>
    <source>
        <strain evidence="2 3">JA3-B52</strain>
    </source>
</reference>
<keyword evidence="1" id="KW-0732">Signal</keyword>